<feature type="modified residue" description="4-aspartylphosphate" evidence="2">
    <location>
        <position position="58"/>
    </location>
</feature>
<keyword evidence="5" id="KW-1185">Reference proteome</keyword>
<proteinExistence type="predicted"/>
<dbReference type="Proteomes" id="UP000530564">
    <property type="component" value="Unassembled WGS sequence"/>
</dbReference>
<evidence type="ECO:0000313" key="4">
    <source>
        <dbReference type="EMBL" id="MBB3889658.1"/>
    </source>
</evidence>
<dbReference type="Pfam" id="PF00072">
    <property type="entry name" value="Response_reg"/>
    <property type="match status" value="1"/>
</dbReference>
<dbReference type="InterPro" id="IPR011006">
    <property type="entry name" value="CheY-like_superfamily"/>
</dbReference>
<keyword evidence="1 2" id="KW-0597">Phosphoprotein</keyword>
<dbReference type="PANTHER" id="PTHR44591:SF25">
    <property type="entry name" value="CHEMOTAXIS TWO-COMPONENT RESPONSE REGULATOR"/>
    <property type="match status" value="1"/>
</dbReference>
<dbReference type="SUPFAM" id="SSF52172">
    <property type="entry name" value="CheY-like"/>
    <property type="match status" value="1"/>
</dbReference>
<sequence length="128" mass="13581">MGTAVRPAPLLLVDDDPAVRTALKFALEIDGYEVETFPDAESLAACPRLPAEGCLVVDLQLPGMDGLELVEVLRRRAVRLPALLITTHPNAQVRSRAKAAGVDIVEKPLLAETLGEAINRALTAPPPG</sequence>
<dbReference type="AlphaFoldDB" id="A0A839ZUG7"/>
<dbReference type="PROSITE" id="PS50110">
    <property type="entry name" value="RESPONSE_REGULATORY"/>
    <property type="match status" value="1"/>
</dbReference>
<dbReference type="SMART" id="SM00448">
    <property type="entry name" value="REC"/>
    <property type="match status" value="1"/>
</dbReference>
<feature type="domain" description="Response regulatory" evidence="3">
    <location>
        <begin position="9"/>
        <end position="122"/>
    </location>
</feature>
<dbReference type="Gene3D" id="3.40.50.2300">
    <property type="match status" value="1"/>
</dbReference>
<evidence type="ECO:0000256" key="1">
    <source>
        <dbReference type="ARBA" id="ARBA00022553"/>
    </source>
</evidence>
<comment type="caution">
    <text evidence="4">The sequence shown here is derived from an EMBL/GenBank/DDBJ whole genome shotgun (WGS) entry which is preliminary data.</text>
</comment>
<gene>
    <name evidence="4" type="ORF">GGQ61_000355</name>
</gene>
<evidence type="ECO:0000313" key="5">
    <source>
        <dbReference type="Proteomes" id="UP000530564"/>
    </source>
</evidence>
<evidence type="ECO:0000259" key="3">
    <source>
        <dbReference type="PROSITE" id="PS50110"/>
    </source>
</evidence>
<dbReference type="InterPro" id="IPR050595">
    <property type="entry name" value="Bact_response_regulator"/>
</dbReference>
<name>A0A839ZUG7_9CAUL</name>
<dbReference type="GO" id="GO:0000160">
    <property type="term" value="P:phosphorelay signal transduction system"/>
    <property type="evidence" value="ECO:0007669"/>
    <property type="project" value="InterPro"/>
</dbReference>
<accession>A0A839ZUG7</accession>
<dbReference type="EMBL" id="JACIDK010000001">
    <property type="protein sequence ID" value="MBB3889658.1"/>
    <property type="molecule type" value="Genomic_DNA"/>
</dbReference>
<evidence type="ECO:0000256" key="2">
    <source>
        <dbReference type="PROSITE-ProRule" id="PRU00169"/>
    </source>
</evidence>
<organism evidence="4 5">
    <name type="scientific">Phenylobacterium haematophilum</name>
    <dbReference type="NCBI Taxonomy" id="98513"/>
    <lineage>
        <taxon>Bacteria</taxon>
        <taxon>Pseudomonadati</taxon>
        <taxon>Pseudomonadota</taxon>
        <taxon>Alphaproteobacteria</taxon>
        <taxon>Caulobacterales</taxon>
        <taxon>Caulobacteraceae</taxon>
        <taxon>Phenylobacterium</taxon>
    </lineage>
</organism>
<dbReference type="PANTHER" id="PTHR44591">
    <property type="entry name" value="STRESS RESPONSE REGULATOR PROTEIN 1"/>
    <property type="match status" value="1"/>
</dbReference>
<dbReference type="InterPro" id="IPR001789">
    <property type="entry name" value="Sig_transdc_resp-reg_receiver"/>
</dbReference>
<dbReference type="RefSeq" id="WP_183769660.1">
    <property type="nucleotide sequence ID" value="NZ_JACIDK010000001.1"/>
</dbReference>
<protein>
    <submittedName>
        <fullName evidence="4">FixJ family two-component response regulator</fullName>
    </submittedName>
</protein>
<reference evidence="4 5" key="1">
    <citation type="submission" date="2020-08" db="EMBL/GenBank/DDBJ databases">
        <title>Genomic Encyclopedia of Type Strains, Phase IV (KMG-IV): sequencing the most valuable type-strain genomes for metagenomic binning, comparative biology and taxonomic classification.</title>
        <authorList>
            <person name="Goeker M."/>
        </authorList>
    </citation>
    <scope>NUCLEOTIDE SEQUENCE [LARGE SCALE GENOMIC DNA]</scope>
    <source>
        <strain evidence="4 5">DSM 21793</strain>
    </source>
</reference>